<keyword evidence="5" id="KW-0862">Zinc</keyword>
<feature type="binding site" evidence="5">
    <location>
        <begin position="138"/>
        <end position="139"/>
    </location>
    <ligand>
        <name>ATP</name>
        <dbReference type="ChEBI" id="CHEBI:30616"/>
    </ligand>
</feature>
<dbReference type="InterPro" id="IPR033690">
    <property type="entry name" value="Adenylat_kinase_CS"/>
</dbReference>
<name>A0A5B8XGQ9_9RICK</name>
<dbReference type="CDD" id="cd01428">
    <property type="entry name" value="ADK"/>
    <property type="match status" value="1"/>
</dbReference>
<evidence type="ECO:0000313" key="10">
    <source>
        <dbReference type="Proteomes" id="UP000321934"/>
    </source>
</evidence>
<dbReference type="InterPro" id="IPR007862">
    <property type="entry name" value="Adenylate_kinase_lid-dom"/>
</dbReference>
<feature type="binding site" evidence="5">
    <location>
        <position position="155"/>
    </location>
    <ligand>
        <name>Zn(2+)</name>
        <dbReference type="ChEBI" id="CHEBI:29105"/>
        <note>structural</note>
    </ligand>
</feature>
<feature type="binding site" evidence="5">
    <location>
        <begin position="87"/>
        <end position="90"/>
    </location>
    <ligand>
        <name>AMP</name>
        <dbReference type="ChEBI" id="CHEBI:456215"/>
    </ligand>
</feature>
<comment type="subcellular location">
    <subcellularLocation>
        <location evidence="5 7">Cytoplasm</location>
    </subcellularLocation>
</comment>
<dbReference type="Pfam" id="PF00406">
    <property type="entry name" value="ADK"/>
    <property type="match status" value="1"/>
</dbReference>
<keyword evidence="3 5" id="KW-0547">Nucleotide-binding</keyword>
<dbReference type="OrthoDB" id="9805030at2"/>
<proteinExistence type="inferred from homology"/>
<dbReference type="Proteomes" id="UP000321934">
    <property type="component" value="Chromosome"/>
</dbReference>
<dbReference type="Pfam" id="PF05191">
    <property type="entry name" value="ADK_lid"/>
    <property type="match status" value="1"/>
</dbReference>
<comment type="function">
    <text evidence="5">Catalyzes the reversible transfer of the terminal phosphate group between ATP and AMP. Plays an important role in cellular energy homeostasis and in adenine nucleotide metabolism.</text>
</comment>
<feature type="binding site" evidence="5">
    <location>
        <position position="94"/>
    </location>
    <ligand>
        <name>AMP</name>
        <dbReference type="ChEBI" id="CHEBI:456215"/>
    </ligand>
</feature>
<dbReference type="RefSeq" id="WP_146820381.1">
    <property type="nucleotide sequence ID" value="NZ_CP029077.1"/>
</dbReference>
<feature type="binding site" evidence="5">
    <location>
        <position position="129"/>
    </location>
    <ligand>
        <name>ATP</name>
        <dbReference type="ChEBI" id="CHEBI:30616"/>
    </ligand>
</feature>
<dbReference type="GO" id="GO:0004017">
    <property type="term" value="F:AMP kinase activity"/>
    <property type="evidence" value="ECO:0007669"/>
    <property type="project" value="UniProtKB-UniRule"/>
</dbReference>
<dbReference type="HAMAP" id="MF_00235">
    <property type="entry name" value="Adenylate_kinase_Adk"/>
    <property type="match status" value="1"/>
</dbReference>
<feature type="binding site" evidence="5">
    <location>
        <position position="175"/>
    </location>
    <ligand>
        <name>AMP</name>
        <dbReference type="ChEBI" id="CHEBI:456215"/>
    </ligand>
</feature>
<feature type="binding site" evidence="5">
    <location>
        <begin position="10"/>
        <end position="15"/>
    </location>
    <ligand>
        <name>ATP</name>
        <dbReference type="ChEBI" id="CHEBI:30616"/>
    </ligand>
</feature>
<keyword evidence="5" id="KW-0963">Cytoplasm</keyword>
<dbReference type="UniPathway" id="UPA00588">
    <property type="reaction ID" value="UER00649"/>
</dbReference>
<sequence length="219" mass="24327">MNVVLIGAPGTGKGTQGDLLKVDFNLLKISLGDILREYRKDEQNPLSQQINSLLDTGKLLPDEVINKVAQDFVEKHTPHLRGLMFDGYPRSIGQAEFLDKMLLEKGEKIDKAIMLDVKLDDLISRLQNRYTCKGCGAIYNSKTNATSVEGVCDVCGGLDFSIRKDDGEIGVIQTRFEEFHAKTMPVIGYYENQGKLEKIDAKGDIEKVYSDIIKAVKGV</sequence>
<accession>A0A5B8XGQ9</accession>
<evidence type="ECO:0000256" key="7">
    <source>
        <dbReference type="RuleBase" id="RU003331"/>
    </source>
</evidence>
<feature type="binding site" evidence="5">
    <location>
        <position position="132"/>
    </location>
    <ligand>
        <name>Zn(2+)</name>
        <dbReference type="ChEBI" id="CHEBI:29105"/>
        <note>structural</note>
    </ligand>
</feature>
<evidence type="ECO:0000256" key="1">
    <source>
        <dbReference type="ARBA" id="ARBA00022679"/>
    </source>
</evidence>
<comment type="domain">
    <text evidence="5">Consists of three domains, a large central CORE domain and two small peripheral domains, NMPbind and LID, which undergo movements during catalysis. The LID domain closes over the site of phosphoryl transfer upon ATP binding. Assembling and dissambling the active center during each catalytic cycle provides an effective means to prevent ATP hydrolysis. Some bacteria have evolved a zinc-coordinating structure that stabilizes the LID domain.</text>
</comment>
<keyword evidence="10" id="KW-1185">Reference proteome</keyword>
<dbReference type="SUPFAM" id="SSF52540">
    <property type="entry name" value="P-loop containing nucleoside triphosphate hydrolases"/>
    <property type="match status" value="1"/>
</dbReference>
<keyword evidence="4 5" id="KW-0418">Kinase</keyword>
<evidence type="ECO:0000259" key="8">
    <source>
        <dbReference type="Pfam" id="PF05191"/>
    </source>
</evidence>
<dbReference type="AlphaFoldDB" id="A0A5B8XGQ9"/>
<organism evidence="9 10">
    <name type="scientific">Candidatus Deianiraea vastatrix</name>
    <dbReference type="NCBI Taxonomy" id="2163644"/>
    <lineage>
        <taxon>Bacteria</taxon>
        <taxon>Pseudomonadati</taxon>
        <taxon>Pseudomonadota</taxon>
        <taxon>Alphaproteobacteria</taxon>
        <taxon>Rickettsiales</taxon>
        <taxon>Candidatus Deianiraeaceae</taxon>
        <taxon>Candidatus Deianiraea</taxon>
    </lineage>
</organism>
<comment type="pathway">
    <text evidence="5">Purine metabolism; AMP biosynthesis via salvage pathway; AMP from ADP: step 1/1.</text>
</comment>
<keyword evidence="2 5" id="KW-0545">Nucleotide biosynthesis</keyword>
<dbReference type="InterPro" id="IPR000850">
    <property type="entry name" value="Adenylat/UMP-CMP_kin"/>
</dbReference>
<feature type="binding site" evidence="5">
    <location>
        <position position="36"/>
    </location>
    <ligand>
        <name>AMP</name>
        <dbReference type="ChEBI" id="CHEBI:456215"/>
    </ligand>
</feature>
<dbReference type="GO" id="GO:0044209">
    <property type="term" value="P:AMP salvage"/>
    <property type="evidence" value="ECO:0007669"/>
    <property type="project" value="UniProtKB-UniRule"/>
</dbReference>
<evidence type="ECO:0000256" key="4">
    <source>
        <dbReference type="ARBA" id="ARBA00022777"/>
    </source>
</evidence>
<dbReference type="Gene3D" id="3.40.50.300">
    <property type="entry name" value="P-loop containing nucleotide triphosphate hydrolases"/>
    <property type="match status" value="1"/>
</dbReference>
<comment type="subunit">
    <text evidence="5 7">Monomer.</text>
</comment>
<keyword evidence="1 5" id="KW-0808">Transferase</keyword>
<evidence type="ECO:0000256" key="2">
    <source>
        <dbReference type="ARBA" id="ARBA00022727"/>
    </source>
</evidence>
<feature type="binding site" evidence="5">
    <location>
        <position position="163"/>
    </location>
    <ligand>
        <name>AMP</name>
        <dbReference type="ChEBI" id="CHEBI:456215"/>
    </ligand>
</feature>
<dbReference type="SUPFAM" id="SSF57774">
    <property type="entry name" value="Microbial and mitochondrial ADK, insert 'zinc finger' domain"/>
    <property type="match status" value="1"/>
</dbReference>
<evidence type="ECO:0000256" key="5">
    <source>
        <dbReference type="HAMAP-Rule" id="MF_00235"/>
    </source>
</evidence>
<dbReference type="EMBL" id="CP029077">
    <property type="protein sequence ID" value="QED23087.1"/>
    <property type="molecule type" value="Genomic_DNA"/>
</dbReference>
<dbReference type="InterPro" id="IPR036193">
    <property type="entry name" value="ADK_active_lid_dom_sf"/>
</dbReference>
<dbReference type="InterPro" id="IPR006259">
    <property type="entry name" value="Adenyl_kin_sub"/>
</dbReference>
<evidence type="ECO:0000256" key="6">
    <source>
        <dbReference type="RuleBase" id="RU003330"/>
    </source>
</evidence>
<dbReference type="PANTHER" id="PTHR23359">
    <property type="entry name" value="NUCLEOTIDE KINASE"/>
    <property type="match status" value="1"/>
</dbReference>
<comment type="caution">
    <text evidence="5">Lacks conserved residue(s) required for the propagation of feature annotation.</text>
</comment>
<dbReference type="GO" id="GO:0005737">
    <property type="term" value="C:cytoplasm"/>
    <property type="evidence" value="ECO:0007669"/>
    <property type="project" value="UniProtKB-SubCell"/>
</dbReference>
<comment type="catalytic activity">
    <reaction evidence="5 7">
        <text>AMP + ATP = 2 ADP</text>
        <dbReference type="Rhea" id="RHEA:12973"/>
        <dbReference type="ChEBI" id="CHEBI:30616"/>
        <dbReference type="ChEBI" id="CHEBI:456215"/>
        <dbReference type="ChEBI" id="CHEBI:456216"/>
        <dbReference type="EC" id="2.7.4.3"/>
    </reaction>
</comment>
<feature type="binding site" evidence="5">
    <location>
        <position position="135"/>
    </location>
    <ligand>
        <name>Zn(2+)</name>
        <dbReference type="ChEBI" id="CHEBI:29105"/>
        <note>structural</note>
    </ligand>
</feature>
<keyword evidence="5 7" id="KW-0067">ATP-binding</keyword>
<dbReference type="GO" id="GO:0005524">
    <property type="term" value="F:ATP binding"/>
    <property type="evidence" value="ECO:0007669"/>
    <property type="project" value="UniProtKB-UniRule"/>
</dbReference>
<feature type="binding site" evidence="5">
    <location>
        <position position="152"/>
    </location>
    <ligand>
        <name>Zn(2+)</name>
        <dbReference type="ChEBI" id="CHEBI:29105"/>
        <note>structural</note>
    </ligand>
</feature>
<feature type="binding site" evidence="5">
    <location>
        <position position="203"/>
    </location>
    <ligand>
        <name>ATP</name>
        <dbReference type="ChEBI" id="CHEBI:30616"/>
    </ligand>
</feature>
<evidence type="ECO:0000313" key="9">
    <source>
        <dbReference type="EMBL" id="QED23087.1"/>
    </source>
</evidence>
<dbReference type="InterPro" id="IPR027417">
    <property type="entry name" value="P-loop_NTPase"/>
</dbReference>
<dbReference type="PROSITE" id="PS00113">
    <property type="entry name" value="ADENYLATE_KINASE"/>
    <property type="match status" value="1"/>
</dbReference>
<feature type="domain" description="Adenylate kinase active site lid" evidence="8">
    <location>
        <begin position="129"/>
        <end position="165"/>
    </location>
</feature>
<protein>
    <recommendedName>
        <fullName evidence="5 7">Adenylate kinase</fullName>
        <shortName evidence="5">AK</shortName>
        <ecNumber evidence="5 7">2.7.4.3</ecNumber>
    </recommendedName>
    <alternativeName>
        <fullName evidence="5">ATP-AMP transphosphorylase</fullName>
    </alternativeName>
    <alternativeName>
        <fullName evidence="5">ATP:AMP phosphotransferase</fullName>
    </alternativeName>
    <alternativeName>
        <fullName evidence="5">Adenylate monophosphate kinase</fullName>
    </alternativeName>
</protein>
<dbReference type="PRINTS" id="PR00094">
    <property type="entry name" value="ADENYLTKNASE"/>
</dbReference>
<gene>
    <name evidence="5" type="primary">adk</name>
    <name evidence="9" type="ORF">Deia_00280</name>
</gene>
<dbReference type="GO" id="GO:0008270">
    <property type="term" value="F:zinc ion binding"/>
    <property type="evidence" value="ECO:0007669"/>
    <property type="project" value="UniProtKB-UniRule"/>
</dbReference>
<keyword evidence="5" id="KW-0479">Metal-binding</keyword>
<evidence type="ECO:0000256" key="3">
    <source>
        <dbReference type="ARBA" id="ARBA00022741"/>
    </source>
</evidence>
<comment type="similarity">
    <text evidence="5 6">Belongs to the adenylate kinase family.</text>
</comment>
<dbReference type="NCBIfam" id="TIGR01351">
    <property type="entry name" value="adk"/>
    <property type="match status" value="1"/>
</dbReference>
<dbReference type="EC" id="2.7.4.3" evidence="5 7"/>
<reference evidence="9 10" key="1">
    <citation type="journal article" date="2019" name="ISME J.">
        <title>Deianiraea, an extracellular bacterium associated with the ciliate Paramecium, suggests an alternative scenario for the evolution of Rickettsiales.</title>
        <authorList>
            <person name="Castelli M."/>
            <person name="Sabaneyeva E."/>
            <person name="Lanzoni O."/>
            <person name="Lebedeva N."/>
            <person name="Floriano A.M."/>
            <person name="Gaiarsa S."/>
            <person name="Benken K."/>
            <person name="Modeo L."/>
            <person name="Bandi C."/>
            <person name="Potekhin A."/>
            <person name="Sassera D."/>
            <person name="Petroni G."/>
        </authorList>
    </citation>
    <scope>NUCLEOTIDE SEQUENCE [LARGE SCALE GENOMIC DNA]</scope>
    <source>
        <strain evidence="9">CyL4-1</strain>
    </source>
</reference>
<feature type="binding site" evidence="5">
    <location>
        <begin position="58"/>
        <end position="60"/>
    </location>
    <ligand>
        <name>AMP</name>
        <dbReference type="ChEBI" id="CHEBI:456215"/>
    </ligand>
</feature>